<reference evidence="3 4" key="1">
    <citation type="submission" date="2020-01" db="EMBL/GenBank/DDBJ databases">
        <title>Genome sequencing of strain KACC 21265.</title>
        <authorList>
            <person name="Heo J."/>
            <person name="Kim S.-J."/>
            <person name="Kim J.-S."/>
            <person name="Hong S.-B."/>
            <person name="Kwon S.-W."/>
        </authorList>
    </citation>
    <scope>NUCLEOTIDE SEQUENCE [LARGE SCALE GENOMIC DNA]</scope>
    <source>
        <strain evidence="3 4">KACC 21265</strain>
    </source>
</reference>
<dbReference type="InterPro" id="IPR011990">
    <property type="entry name" value="TPR-like_helical_dom_sf"/>
</dbReference>
<dbReference type="AlphaFoldDB" id="A0A857J9W0"/>
<dbReference type="KEGG" id="xyk:GT347_17105"/>
<keyword evidence="4" id="KW-1185">Reference proteome</keyword>
<gene>
    <name evidence="3" type="ORF">GT347_17105</name>
</gene>
<dbReference type="PANTHER" id="PTHR47447">
    <property type="entry name" value="OS03G0856100 PROTEIN"/>
    <property type="match status" value="1"/>
</dbReference>
<proteinExistence type="predicted"/>
<evidence type="ECO:0000313" key="3">
    <source>
        <dbReference type="EMBL" id="QHI99538.1"/>
    </source>
</evidence>
<evidence type="ECO:0008006" key="5">
    <source>
        <dbReference type="Google" id="ProtNLM"/>
    </source>
</evidence>
<name>A0A857J9W0_9BURK</name>
<dbReference type="InterPro" id="IPR002885">
    <property type="entry name" value="PPR_rpt"/>
</dbReference>
<feature type="region of interest" description="Disordered" evidence="2">
    <location>
        <begin position="1"/>
        <end position="25"/>
    </location>
</feature>
<evidence type="ECO:0000256" key="1">
    <source>
        <dbReference type="ARBA" id="ARBA00022737"/>
    </source>
</evidence>
<evidence type="ECO:0000256" key="2">
    <source>
        <dbReference type="SAM" id="MobiDB-lite"/>
    </source>
</evidence>
<dbReference type="Gene3D" id="1.25.40.10">
    <property type="entry name" value="Tetratricopeptide repeat domain"/>
    <property type="match status" value="1"/>
</dbReference>
<sequence>MDLRLNGAAAPPAWPPPERPANGLQALEPESAGLPAGQEALPVATARAAGENELFRPSGTDAGILISHGRQYESARQIFRKMRNFHRGISSHDSLLKFATHRLAMAKSLEETLACLAQLNQAVANPDGVRFQPDTTLFNAIIATSGRFGQTDLAAAAVDDMNRGKCVPDLCTYTSLIHAYGCAHDLAKASFYFREVRQHGRFLGIFPDQQFYFVTLSACRDARQPADALQVLRCMEADGLKPNRRVRALLGRILRMPVAEPPREAPAALSLAPAGSGNR</sequence>
<organism evidence="3 4">
    <name type="scientific">Xylophilus rhododendri</name>
    <dbReference type="NCBI Taxonomy" id="2697032"/>
    <lineage>
        <taxon>Bacteria</taxon>
        <taxon>Pseudomonadati</taxon>
        <taxon>Pseudomonadota</taxon>
        <taxon>Betaproteobacteria</taxon>
        <taxon>Burkholderiales</taxon>
        <taxon>Xylophilus</taxon>
    </lineage>
</organism>
<evidence type="ECO:0000313" key="4">
    <source>
        <dbReference type="Proteomes" id="UP000464787"/>
    </source>
</evidence>
<protein>
    <recommendedName>
        <fullName evidence="5">Pentatricopeptide repeat-containing protein</fullName>
    </recommendedName>
</protein>
<keyword evidence="1" id="KW-0677">Repeat</keyword>
<dbReference type="PANTHER" id="PTHR47447:SF17">
    <property type="entry name" value="OS12G0638900 PROTEIN"/>
    <property type="match status" value="1"/>
</dbReference>
<dbReference type="RefSeq" id="WP_160553350.1">
    <property type="nucleotide sequence ID" value="NZ_CP047650.1"/>
</dbReference>
<dbReference type="EMBL" id="CP047650">
    <property type="protein sequence ID" value="QHI99538.1"/>
    <property type="molecule type" value="Genomic_DNA"/>
</dbReference>
<dbReference type="Proteomes" id="UP000464787">
    <property type="component" value="Chromosome"/>
</dbReference>
<dbReference type="Pfam" id="PF13041">
    <property type="entry name" value="PPR_2"/>
    <property type="match status" value="1"/>
</dbReference>
<accession>A0A857J9W0</accession>